<dbReference type="SMART" id="SM00287">
    <property type="entry name" value="SH3b"/>
    <property type="match status" value="1"/>
</dbReference>
<protein>
    <submittedName>
        <fullName evidence="5">S-layer homology domain-containing protein</fullName>
    </submittedName>
</protein>
<feature type="chain" id="PRO_5045177251" evidence="2">
    <location>
        <begin position="24"/>
        <end position="602"/>
    </location>
</feature>
<name>A0ABU9K3B4_9BACI</name>
<dbReference type="Pfam" id="PF00395">
    <property type="entry name" value="SLH"/>
    <property type="match status" value="3"/>
</dbReference>
<proteinExistence type="predicted"/>
<dbReference type="EMBL" id="JBBYAK010000001">
    <property type="protein sequence ID" value="MEL3959044.1"/>
    <property type="molecule type" value="Genomic_DNA"/>
</dbReference>
<feature type="domain" description="SLH" evidence="3">
    <location>
        <begin position="146"/>
        <end position="213"/>
    </location>
</feature>
<organism evidence="5 6">
    <name type="scientific">Caldifermentibacillus hisashii</name>
    <dbReference type="NCBI Taxonomy" id="996558"/>
    <lineage>
        <taxon>Bacteria</taxon>
        <taxon>Bacillati</taxon>
        <taxon>Bacillota</taxon>
        <taxon>Bacilli</taxon>
        <taxon>Bacillales</taxon>
        <taxon>Bacillaceae</taxon>
        <taxon>Caldifermentibacillus</taxon>
    </lineage>
</organism>
<dbReference type="InterPro" id="IPR036028">
    <property type="entry name" value="SH3-like_dom_sf"/>
</dbReference>
<dbReference type="InterPro" id="IPR002901">
    <property type="entry name" value="MGlyc_endo_b_GlcNAc-like_dom"/>
</dbReference>
<dbReference type="PROSITE" id="PS51781">
    <property type="entry name" value="SH3B"/>
    <property type="match status" value="1"/>
</dbReference>
<gene>
    <name evidence="5" type="ORF">NST17_17970</name>
</gene>
<evidence type="ECO:0000256" key="1">
    <source>
        <dbReference type="ARBA" id="ARBA00022729"/>
    </source>
</evidence>
<comment type="caution">
    <text evidence="5">The sequence shown here is derived from an EMBL/GenBank/DDBJ whole genome shotgun (WGS) entry which is preliminary data.</text>
</comment>
<dbReference type="InterPro" id="IPR003646">
    <property type="entry name" value="SH3-like_bac-type"/>
</dbReference>
<dbReference type="Pfam" id="PF01832">
    <property type="entry name" value="Glucosaminidase"/>
    <property type="match status" value="1"/>
</dbReference>
<evidence type="ECO:0000313" key="5">
    <source>
        <dbReference type="EMBL" id="MEL3959044.1"/>
    </source>
</evidence>
<keyword evidence="6" id="KW-1185">Reference proteome</keyword>
<evidence type="ECO:0000259" key="3">
    <source>
        <dbReference type="PROSITE" id="PS51272"/>
    </source>
</evidence>
<evidence type="ECO:0000256" key="2">
    <source>
        <dbReference type="SAM" id="SignalP"/>
    </source>
</evidence>
<keyword evidence="1 2" id="KW-0732">Signal</keyword>
<sequence length="602" mass="66075">MKKYSLVTIFILIFAFYTPKAFAENQTSDIRGHWAEAEMQLLISKGILVGDGNNQYFPDRSITRAEFTKMIVGSLGLTLVSGGATYQDVPPSSWYYPYIMTAAVNGLVEGNGNGTFNPEGNITRQEMAKIIANIPAVKALPFNQAPLSFTDSETIDEWAYSSVQLLASTNLIKGRTDNNGNLVFDPHAFLPRAEACVVIARLIGLLNPNEQPVEQPAKTEINITDYPHDFSAVVDKQAKKSPKVDGAGLFYATADLVAYYVNPNNFPNTSPEFYQFLKLSYTPGLNAAEINKNLLPVDEGNPLKGTAEYFIMAGEMYNINPIYLIVHALHETGRGTSALSKGILVSSVDGNPVEPKVTYNMFGIRALDADPNKYGSEYAYKEKWFTPIEAILGGAKYIGNGYINNGQDTLYKMKWNPGNPANHQYATHVQWATAQAKRLFETYQKLPSASKYFDVPRYVNQPASSPLPPGEKQYAVLPGPANGTKGITVGSVNLRTYPNTATSANIITTLADGTSMEIIGQNGGWYYVTANGQTGWISGAYVKLIDELKVQAMSGSLYIPSNPVNDSNLSSLENNQLFTEELYETGPLDTENGWYNTVNNEQ</sequence>
<dbReference type="SUPFAM" id="SSF50044">
    <property type="entry name" value="SH3-domain"/>
    <property type="match status" value="1"/>
</dbReference>
<dbReference type="PROSITE" id="PS51272">
    <property type="entry name" value="SLH"/>
    <property type="match status" value="3"/>
</dbReference>
<accession>A0ABU9K3B4</accession>
<dbReference type="InterPro" id="IPR001119">
    <property type="entry name" value="SLH_dom"/>
</dbReference>
<dbReference type="RefSeq" id="WP_342020791.1">
    <property type="nucleotide sequence ID" value="NZ_JBBYAK010000001.1"/>
</dbReference>
<feature type="signal peptide" evidence="2">
    <location>
        <begin position="1"/>
        <end position="23"/>
    </location>
</feature>
<evidence type="ECO:0000313" key="6">
    <source>
        <dbReference type="Proteomes" id="UP001459714"/>
    </source>
</evidence>
<evidence type="ECO:0000259" key="4">
    <source>
        <dbReference type="PROSITE" id="PS51781"/>
    </source>
</evidence>
<dbReference type="Gene3D" id="1.10.530.10">
    <property type="match status" value="1"/>
</dbReference>
<reference evidence="5 6" key="1">
    <citation type="submission" date="2024-03" db="EMBL/GenBank/DDBJ databases">
        <title>Bacilli Hybrid Assemblies.</title>
        <authorList>
            <person name="Kovac J."/>
        </authorList>
    </citation>
    <scope>NUCLEOTIDE SEQUENCE [LARGE SCALE GENOMIC DNA]</scope>
    <source>
        <strain evidence="5 6">FSL M8-0022</strain>
    </source>
</reference>
<dbReference type="InterPro" id="IPR051465">
    <property type="entry name" value="Cell_Envelope_Struct_Comp"/>
</dbReference>
<feature type="domain" description="SH3b" evidence="4">
    <location>
        <begin position="482"/>
        <end position="546"/>
    </location>
</feature>
<feature type="domain" description="SLH" evidence="3">
    <location>
        <begin position="82"/>
        <end position="145"/>
    </location>
</feature>
<dbReference type="PANTHER" id="PTHR43308:SF5">
    <property type="entry name" value="S-LAYER PROTEIN _ PEPTIDOGLYCAN ENDO-BETA-N-ACETYLGLUCOSAMINIDASE"/>
    <property type="match status" value="1"/>
</dbReference>
<dbReference type="SMART" id="SM00047">
    <property type="entry name" value="LYZ2"/>
    <property type="match status" value="1"/>
</dbReference>
<dbReference type="Pfam" id="PF08239">
    <property type="entry name" value="SH3_3"/>
    <property type="match status" value="1"/>
</dbReference>
<dbReference type="Gene3D" id="2.30.30.40">
    <property type="entry name" value="SH3 Domains"/>
    <property type="match status" value="1"/>
</dbReference>
<dbReference type="PANTHER" id="PTHR43308">
    <property type="entry name" value="OUTER MEMBRANE PROTEIN ALPHA-RELATED"/>
    <property type="match status" value="1"/>
</dbReference>
<dbReference type="Proteomes" id="UP001459714">
    <property type="component" value="Unassembled WGS sequence"/>
</dbReference>
<feature type="domain" description="SLH" evidence="3">
    <location>
        <begin position="22"/>
        <end position="81"/>
    </location>
</feature>